<proteinExistence type="predicted"/>
<accession>X0WNH4</accession>
<evidence type="ECO:0000313" key="1">
    <source>
        <dbReference type="EMBL" id="GAG32200.1"/>
    </source>
</evidence>
<protein>
    <submittedName>
        <fullName evidence="1">Uncharacterized protein</fullName>
    </submittedName>
</protein>
<dbReference type="PANTHER" id="PTHR36220">
    <property type="entry name" value="UNNAMED PRODUCT"/>
    <property type="match status" value="1"/>
</dbReference>
<dbReference type="PANTHER" id="PTHR36220:SF1">
    <property type="entry name" value="GAMMA TUBULIN COMPLEX COMPONENT C-TERMINAL DOMAIN-CONTAINING PROTEIN"/>
    <property type="match status" value="1"/>
</dbReference>
<sequence>MMEEMVKKVLIMLLGAGLVVGLSLPALAGGFGELDKLTASDAAAFDRFGAFVALSGTTAIVGAYYNDDAGSNSGSAYLYDFSDPCSIIETKLTASDAAAGDQFGRSVAISGTTAIVGAHWVANASG</sequence>
<dbReference type="Pfam" id="PF14312">
    <property type="entry name" value="FG-GAP_2"/>
    <property type="match status" value="2"/>
</dbReference>
<reference evidence="1" key="1">
    <citation type="journal article" date="2014" name="Front. Microbiol.">
        <title>High frequency of phylogenetically diverse reductive dehalogenase-homologous genes in deep subseafloor sedimentary metagenomes.</title>
        <authorList>
            <person name="Kawai M."/>
            <person name="Futagami T."/>
            <person name="Toyoda A."/>
            <person name="Takaki Y."/>
            <person name="Nishi S."/>
            <person name="Hori S."/>
            <person name="Arai W."/>
            <person name="Tsubouchi T."/>
            <person name="Morono Y."/>
            <person name="Uchiyama I."/>
            <person name="Ito T."/>
            <person name="Fujiyama A."/>
            <person name="Inagaki F."/>
            <person name="Takami H."/>
        </authorList>
    </citation>
    <scope>NUCLEOTIDE SEQUENCE</scope>
    <source>
        <strain evidence="1">Expedition CK06-06</strain>
    </source>
</reference>
<feature type="non-terminal residue" evidence="1">
    <location>
        <position position="126"/>
    </location>
</feature>
<dbReference type="EMBL" id="BARS01040116">
    <property type="protein sequence ID" value="GAG32200.1"/>
    <property type="molecule type" value="Genomic_DNA"/>
</dbReference>
<dbReference type="AlphaFoldDB" id="X0WNH4"/>
<comment type="caution">
    <text evidence="1">The sequence shown here is derived from an EMBL/GenBank/DDBJ whole genome shotgun (WGS) entry which is preliminary data.</text>
</comment>
<organism evidence="1">
    <name type="scientific">marine sediment metagenome</name>
    <dbReference type="NCBI Taxonomy" id="412755"/>
    <lineage>
        <taxon>unclassified sequences</taxon>
        <taxon>metagenomes</taxon>
        <taxon>ecological metagenomes</taxon>
    </lineage>
</organism>
<gene>
    <name evidence="1" type="ORF">S01H1_61200</name>
</gene>
<name>X0WNH4_9ZZZZ</name>
<dbReference type="InterPro" id="IPR013517">
    <property type="entry name" value="FG-GAP"/>
</dbReference>